<reference evidence="2" key="1">
    <citation type="submission" date="2024-07" db="EMBL/GenBank/DDBJ databases">
        <title>Two chromosome-level genome assemblies of Korean endemic species Abeliophyllum distichum and Forsythia ovata (Oleaceae).</title>
        <authorList>
            <person name="Jang H."/>
        </authorList>
    </citation>
    <scope>NUCLEOTIDE SEQUENCE [LARGE SCALE GENOMIC DNA]</scope>
</reference>
<comment type="caution">
    <text evidence="1">The sequence shown here is derived from an EMBL/GenBank/DDBJ whole genome shotgun (WGS) entry which is preliminary data.</text>
</comment>
<gene>
    <name evidence="1" type="ORF">Adt_20470</name>
</gene>
<dbReference type="EMBL" id="JBFOLK010000006">
    <property type="protein sequence ID" value="KAL2504849.1"/>
    <property type="molecule type" value="Genomic_DNA"/>
</dbReference>
<evidence type="ECO:0000313" key="1">
    <source>
        <dbReference type="EMBL" id="KAL2504849.1"/>
    </source>
</evidence>
<dbReference type="AlphaFoldDB" id="A0ABD1SWM9"/>
<proteinExistence type="predicted"/>
<protein>
    <submittedName>
        <fullName evidence="1">Uncharacterized protein</fullName>
    </submittedName>
</protein>
<dbReference type="Proteomes" id="UP001604336">
    <property type="component" value="Unassembled WGS sequence"/>
</dbReference>
<sequence>MLRTFPIFQQGKKKKPTKINAKWLTAKHLTADDKKKIVKIGQIHDLSVTVYMPTGAEFCFVTLGDLFEILADQDNNKHKHPTFTTCFLNFVCSVDCGIHVCHVMERLAKNEEIEETMTMKEVRQYKANMVSQFIKDFVVE</sequence>
<evidence type="ECO:0000313" key="2">
    <source>
        <dbReference type="Proteomes" id="UP001604336"/>
    </source>
</evidence>
<keyword evidence="2" id="KW-1185">Reference proteome</keyword>
<name>A0ABD1SWM9_9LAMI</name>
<accession>A0ABD1SWM9</accession>
<organism evidence="1 2">
    <name type="scientific">Abeliophyllum distichum</name>
    <dbReference type="NCBI Taxonomy" id="126358"/>
    <lineage>
        <taxon>Eukaryota</taxon>
        <taxon>Viridiplantae</taxon>
        <taxon>Streptophyta</taxon>
        <taxon>Embryophyta</taxon>
        <taxon>Tracheophyta</taxon>
        <taxon>Spermatophyta</taxon>
        <taxon>Magnoliopsida</taxon>
        <taxon>eudicotyledons</taxon>
        <taxon>Gunneridae</taxon>
        <taxon>Pentapetalae</taxon>
        <taxon>asterids</taxon>
        <taxon>lamiids</taxon>
        <taxon>Lamiales</taxon>
        <taxon>Oleaceae</taxon>
        <taxon>Forsythieae</taxon>
        <taxon>Abeliophyllum</taxon>
    </lineage>
</organism>